<dbReference type="InterPro" id="IPR007213">
    <property type="entry name" value="Ppm1/Ppm2/Tcmp"/>
</dbReference>
<reference evidence="3 4" key="1">
    <citation type="journal article" date="2023" name="Nat. Commun.">
        <title>Origin of minicircular mitochondrial genomes in red algae.</title>
        <authorList>
            <person name="Lee Y."/>
            <person name="Cho C.H."/>
            <person name="Lee Y.M."/>
            <person name="Park S.I."/>
            <person name="Yang J.H."/>
            <person name="West J.A."/>
            <person name="Bhattacharya D."/>
            <person name="Yoon H.S."/>
        </authorList>
    </citation>
    <scope>NUCLEOTIDE SEQUENCE [LARGE SCALE GENOMIC DNA]</scope>
    <source>
        <strain evidence="3 4">CCMP1338</strain>
        <tissue evidence="3">Whole cell</tissue>
    </source>
</reference>
<accession>A0AAV8UEW3</accession>
<dbReference type="GO" id="GO:0008168">
    <property type="term" value="F:methyltransferase activity"/>
    <property type="evidence" value="ECO:0007669"/>
    <property type="project" value="UniProtKB-KW"/>
</dbReference>
<dbReference type="PANTHER" id="PTHR43619:SF2">
    <property type="entry name" value="S-ADENOSYL-L-METHIONINE-DEPENDENT METHYLTRANSFERASES SUPERFAMILY PROTEIN"/>
    <property type="match status" value="1"/>
</dbReference>
<comment type="caution">
    <text evidence="3">The sequence shown here is derived from an EMBL/GenBank/DDBJ whole genome shotgun (WGS) entry which is preliminary data.</text>
</comment>
<dbReference type="PIRSF" id="PIRSF028177">
    <property type="entry name" value="Polyketide_synth_Omtfrase_TcmP"/>
    <property type="match status" value="1"/>
</dbReference>
<dbReference type="AlphaFoldDB" id="A0AAV8UEW3"/>
<dbReference type="SUPFAM" id="SSF53335">
    <property type="entry name" value="S-adenosyl-L-methionine-dependent methyltransferases"/>
    <property type="match status" value="1"/>
</dbReference>
<dbReference type="InterPro" id="IPR029063">
    <property type="entry name" value="SAM-dependent_MTases_sf"/>
</dbReference>
<organism evidence="3 4">
    <name type="scientific">Rhodosorus marinus</name>
    <dbReference type="NCBI Taxonomy" id="101924"/>
    <lineage>
        <taxon>Eukaryota</taxon>
        <taxon>Rhodophyta</taxon>
        <taxon>Stylonematophyceae</taxon>
        <taxon>Stylonematales</taxon>
        <taxon>Stylonemataceae</taxon>
        <taxon>Rhodosorus</taxon>
    </lineage>
</organism>
<dbReference type="Pfam" id="PF04072">
    <property type="entry name" value="LCM"/>
    <property type="match status" value="1"/>
</dbReference>
<keyword evidence="2" id="KW-0808">Transferase</keyword>
<proteinExistence type="predicted"/>
<keyword evidence="1" id="KW-0489">Methyltransferase</keyword>
<gene>
    <name evidence="3" type="ORF">NDN08_004858</name>
</gene>
<evidence type="ECO:0000313" key="4">
    <source>
        <dbReference type="Proteomes" id="UP001157974"/>
    </source>
</evidence>
<dbReference type="InterPro" id="IPR016874">
    <property type="entry name" value="TcmP-like"/>
</dbReference>
<dbReference type="PANTHER" id="PTHR43619">
    <property type="entry name" value="S-ADENOSYL-L-METHIONINE-DEPENDENT METHYLTRANSFERASE YKTD-RELATED"/>
    <property type="match status" value="1"/>
</dbReference>
<name>A0AAV8UEW3_9RHOD</name>
<dbReference type="EMBL" id="JAMWBK010000012">
    <property type="protein sequence ID" value="KAJ8900996.1"/>
    <property type="molecule type" value="Genomic_DNA"/>
</dbReference>
<evidence type="ECO:0000256" key="2">
    <source>
        <dbReference type="ARBA" id="ARBA00022679"/>
    </source>
</evidence>
<protein>
    <submittedName>
        <fullName evidence="3">Uncharacterized protein</fullName>
    </submittedName>
</protein>
<evidence type="ECO:0000256" key="1">
    <source>
        <dbReference type="ARBA" id="ARBA00022603"/>
    </source>
</evidence>
<evidence type="ECO:0000313" key="3">
    <source>
        <dbReference type="EMBL" id="KAJ8900996.1"/>
    </source>
</evidence>
<dbReference type="GO" id="GO:0032259">
    <property type="term" value="P:methylation"/>
    <property type="evidence" value="ECO:0007669"/>
    <property type="project" value="UniProtKB-KW"/>
</dbReference>
<keyword evidence="4" id="KW-1185">Reference proteome</keyword>
<dbReference type="Proteomes" id="UP001157974">
    <property type="component" value="Unassembled WGS sequence"/>
</dbReference>
<sequence length="273" mass="31812">MAEKGLVKLTGVPETMLWTLHNRAAEARRTDGFVKDDMCVSIYESISYDYVRNFGQPNSTHGWRSSRVDERLREWIDRNDGGIVIELGAGLETQFYRIPDDRTRWYAVDLPEAIAFREKYIPAHERLVNIGKSALDCTWLDDVPDGKDGKAFISMQGLLMYFREEDVRQLFPTILAKYPNATLVFDVIPRWFSDMTVRGLWKNKNYTFPPMPWGIARKEIEPFVEEVFPGAQINFMHFKFRFQWSGMDLLSIFLIYFRIIDPPVMIAVSKEGD</sequence>
<dbReference type="Gene3D" id="3.40.50.150">
    <property type="entry name" value="Vaccinia Virus protein VP39"/>
    <property type="match status" value="1"/>
</dbReference>